<dbReference type="OrthoDB" id="5288586at2759"/>
<dbReference type="InterPro" id="IPR010699">
    <property type="entry name" value="DUF1275"/>
</dbReference>
<evidence type="ECO:0000256" key="2">
    <source>
        <dbReference type="SAM" id="Phobius"/>
    </source>
</evidence>
<proteinExistence type="predicted"/>
<keyword evidence="2" id="KW-0472">Membrane</keyword>
<protein>
    <recommendedName>
        <fullName evidence="5">DUF1275 domain protein</fullName>
    </recommendedName>
</protein>
<evidence type="ECO:0000313" key="4">
    <source>
        <dbReference type="Proteomes" id="UP000009084"/>
    </source>
</evidence>
<feature type="compositionally biased region" description="Basic and acidic residues" evidence="1">
    <location>
        <begin position="7"/>
        <end position="17"/>
    </location>
</feature>
<evidence type="ECO:0000313" key="3">
    <source>
        <dbReference type="EMBL" id="EER26971.1"/>
    </source>
</evidence>
<dbReference type="PANTHER" id="PTHR37488:SF8">
    <property type="entry name" value="DUF1275 DOMAIN PROTEIN (AFU_ORTHOLOGUE AFUA_5G13060)"/>
    <property type="match status" value="1"/>
</dbReference>
<dbReference type="PANTHER" id="PTHR37488">
    <property type="entry name" value="DUF1275 DOMAIN-CONTAINING PROTEIN"/>
    <property type="match status" value="1"/>
</dbReference>
<feature type="transmembrane region" description="Helical" evidence="2">
    <location>
        <begin position="271"/>
        <end position="290"/>
    </location>
</feature>
<keyword evidence="2" id="KW-0812">Transmembrane</keyword>
<gene>
    <name evidence="3" type="ORF">CPC735_023070</name>
</gene>
<dbReference type="KEGG" id="cpw:9694611"/>
<name>C5P6C1_COCP7</name>
<dbReference type="VEuPathDB" id="FungiDB:CPC735_023070"/>
<dbReference type="AlphaFoldDB" id="C5P6C1"/>
<dbReference type="Proteomes" id="UP000009084">
    <property type="component" value="Unassembled WGS sequence"/>
</dbReference>
<keyword evidence="2" id="KW-1133">Transmembrane helix</keyword>
<feature type="transmembrane region" description="Helical" evidence="2">
    <location>
        <begin position="296"/>
        <end position="315"/>
    </location>
</feature>
<dbReference type="HOGENOM" id="CLU_061825_0_0_1"/>
<sequence>MASPKLHPAESSRRSSSEHSQGMAAARRDDCGGTSTMVDAGHGADTAVQGTPNRDEHGRGWLAQRLEGEVTLKHADIIFLFCYFLSGLCDSSVFRAWGCFVSMQTGNTVFLGLGASDYAFRKTSKWLKSLVSICSFVIGSCVFSMSRWIGPQKRRTLVSTFAIQCALLIIAASLLQSGAISGKTGPQSSSGSGSGSGIVTADDPQPDKAMFLELVPIALVAFQSSGQMAASRLLGFNEIPTTVLTSLYYDLASDPGLLLPLSQNVKRNRRLNAAIGVIAGAIFGGWLARATGGIETALWIAAASKFVIANSWLFWKGEQKIPSPV</sequence>
<organism evidence="3 4">
    <name type="scientific">Coccidioides posadasii (strain C735)</name>
    <name type="common">Valley fever fungus</name>
    <dbReference type="NCBI Taxonomy" id="222929"/>
    <lineage>
        <taxon>Eukaryota</taxon>
        <taxon>Fungi</taxon>
        <taxon>Dikarya</taxon>
        <taxon>Ascomycota</taxon>
        <taxon>Pezizomycotina</taxon>
        <taxon>Eurotiomycetes</taxon>
        <taxon>Eurotiomycetidae</taxon>
        <taxon>Onygenales</taxon>
        <taxon>Onygenaceae</taxon>
        <taxon>Coccidioides</taxon>
    </lineage>
</organism>
<evidence type="ECO:0008006" key="5">
    <source>
        <dbReference type="Google" id="ProtNLM"/>
    </source>
</evidence>
<comment type="caution">
    <text evidence="3">The sequence shown here is derived from an EMBL/GenBank/DDBJ whole genome shotgun (WGS) entry which is preliminary data.</text>
</comment>
<accession>C5P6C1</accession>
<feature type="transmembrane region" description="Helical" evidence="2">
    <location>
        <begin position="156"/>
        <end position="175"/>
    </location>
</feature>
<feature type="region of interest" description="Disordered" evidence="1">
    <location>
        <begin position="1"/>
        <end position="30"/>
    </location>
</feature>
<evidence type="ECO:0000256" key="1">
    <source>
        <dbReference type="SAM" id="MobiDB-lite"/>
    </source>
</evidence>
<reference evidence="3 4" key="1">
    <citation type="journal article" date="2009" name="Genome Res.">
        <title>Comparative genomic analyses of the human fungal pathogens Coccidioides and their relatives.</title>
        <authorList>
            <person name="Sharpton T.J."/>
            <person name="Stajich J.E."/>
            <person name="Rounsley S.D."/>
            <person name="Gardner M.J."/>
            <person name="Wortman J.R."/>
            <person name="Jordar V.S."/>
            <person name="Maiti R."/>
            <person name="Kodira C.D."/>
            <person name="Neafsey D.E."/>
            <person name="Zeng Q."/>
            <person name="Hung C.-Y."/>
            <person name="McMahan C."/>
            <person name="Muszewska A."/>
            <person name="Grynberg M."/>
            <person name="Mandel M.A."/>
            <person name="Kellner E.M."/>
            <person name="Barker B.M."/>
            <person name="Galgiani J.N."/>
            <person name="Orbach M.J."/>
            <person name="Kirkland T.N."/>
            <person name="Cole G.T."/>
            <person name="Henn M.R."/>
            <person name="Birren B.W."/>
            <person name="Taylor J.W."/>
        </authorList>
    </citation>
    <scope>NUCLEOTIDE SEQUENCE [LARGE SCALE GENOMIC DNA]</scope>
    <source>
        <strain evidence="4">C735</strain>
    </source>
</reference>
<feature type="transmembrane region" description="Helical" evidence="2">
    <location>
        <begin position="130"/>
        <end position="150"/>
    </location>
</feature>
<dbReference type="EMBL" id="ACFW01000025">
    <property type="protein sequence ID" value="EER26971.1"/>
    <property type="molecule type" value="Genomic_DNA"/>
</dbReference>
<dbReference type="Pfam" id="PF06912">
    <property type="entry name" value="DUF1275"/>
    <property type="match status" value="1"/>
</dbReference>